<keyword evidence="2" id="KW-1185">Reference proteome</keyword>
<sequence>MTNIHYPVNVKTTLGDFEMESLILECYAVRRPLAIPSVKYTIGEVVSHSSIMCVTARGNFLIEYTWDNSVFVRKVDNYLSGKDFDHDGFHYIHDSYEPQVPIRPVTIRRFANSMAKFMQGKPYDTFTHNCHQARYYTMKKYGMKSKNPKKAKRNIFFQGWFDFFGTNSSTKFKE</sequence>
<dbReference type="Proteomes" id="UP001470230">
    <property type="component" value="Unassembled WGS sequence"/>
</dbReference>
<evidence type="ECO:0008006" key="3">
    <source>
        <dbReference type="Google" id="ProtNLM"/>
    </source>
</evidence>
<dbReference type="EMBL" id="JAPFFF010000045">
    <property type="protein sequence ID" value="KAK8840466.1"/>
    <property type="molecule type" value="Genomic_DNA"/>
</dbReference>
<protein>
    <recommendedName>
        <fullName evidence="3">LRAT domain-containing protein</fullName>
    </recommendedName>
</protein>
<comment type="caution">
    <text evidence="1">The sequence shown here is derived from an EMBL/GenBank/DDBJ whole genome shotgun (WGS) entry which is preliminary data.</text>
</comment>
<accession>A0ABR2H3J2</accession>
<organism evidence="1 2">
    <name type="scientific">Tritrichomonas musculus</name>
    <dbReference type="NCBI Taxonomy" id="1915356"/>
    <lineage>
        <taxon>Eukaryota</taxon>
        <taxon>Metamonada</taxon>
        <taxon>Parabasalia</taxon>
        <taxon>Tritrichomonadida</taxon>
        <taxon>Tritrichomonadidae</taxon>
        <taxon>Tritrichomonas</taxon>
    </lineage>
</organism>
<proteinExistence type="predicted"/>
<gene>
    <name evidence="1" type="ORF">M9Y10_030671</name>
</gene>
<reference evidence="1 2" key="1">
    <citation type="submission" date="2024-04" db="EMBL/GenBank/DDBJ databases">
        <title>Tritrichomonas musculus Genome.</title>
        <authorList>
            <person name="Alves-Ferreira E."/>
            <person name="Grigg M."/>
            <person name="Lorenzi H."/>
            <person name="Galac M."/>
        </authorList>
    </citation>
    <scope>NUCLEOTIDE SEQUENCE [LARGE SCALE GENOMIC DNA]</scope>
    <source>
        <strain evidence="1 2">EAF2021</strain>
    </source>
</reference>
<name>A0ABR2H3J2_9EUKA</name>
<evidence type="ECO:0000313" key="1">
    <source>
        <dbReference type="EMBL" id="KAK8840466.1"/>
    </source>
</evidence>
<evidence type="ECO:0000313" key="2">
    <source>
        <dbReference type="Proteomes" id="UP001470230"/>
    </source>
</evidence>